<evidence type="ECO:0000259" key="1">
    <source>
        <dbReference type="Pfam" id="PF14355"/>
    </source>
</evidence>
<dbReference type="InterPro" id="IPR026001">
    <property type="entry name" value="Abi-like_C"/>
</dbReference>
<proteinExistence type="predicted"/>
<protein>
    <recommendedName>
        <fullName evidence="1">Abortive infection protein-like C-terminal domain-containing protein</fullName>
    </recommendedName>
</protein>
<name>A0A6J5JIZ9_9BURK</name>
<accession>A0A6J5JIZ9</accession>
<evidence type="ECO:0000313" key="3">
    <source>
        <dbReference type="Proteomes" id="UP000494322"/>
    </source>
</evidence>
<evidence type="ECO:0000313" key="2">
    <source>
        <dbReference type="EMBL" id="CAB3971803.1"/>
    </source>
</evidence>
<dbReference type="Pfam" id="PF14355">
    <property type="entry name" value="Abi_C"/>
    <property type="match status" value="1"/>
</dbReference>
<feature type="domain" description="Abortive infection protein-like C-terminal" evidence="1">
    <location>
        <begin position="191"/>
        <end position="271"/>
    </location>
</feature>
<dbReference type="Proteomes" id="UP000494322">
    <property type="component" value="Unassembled WGS sequence"/>
</dbReference>
<organism evidence="2 3">
    <name type="scientific">Burkholderia cenocepacia</name>
    <dbReference type="NCBI Taxonomy" id="95486"/>
    <lineage>
        <taxon>Bacteria</taxon>
        <taxon>Pseudomonadati</taxon>
        <taxon>Pseudomonadota</taxon>
        <taxon>Betaproteobacteria</taxon>
        <taxon>Burkholderiales</taxon>
        <taxon>Burkholderiaceae</taxon>
        <taxon>Burkholderia</taxon>
        <taxon>Burkholderia cepacia complex</taxon>
    </lineage>
</organism>
<reference evidence="2 3" key="1">
    <citation type="submission" date="2020-04" db="EMBL/GenBank/DDBJ databases">
        <authorList>
            <person name="Depoorter E."/>
        </authorList>
    </citation>
    <scope>NUCLEOTIDE SEQUENCE [LARGE SCALE GENOMIC DNA]</scope>
    <source>
        <strain evidence="2 3">BCC0132</strain>
    </source>
</reference>
<sequence length="275" mass="28830">MANRPPLTDAIVVAVSQLVDDSQSDRRDPAHSDIEFQIDKAGLASADPGRTNGKPVGKSKRVRGVLSWALSNNPAAGEALVAGLVATVQGHGGFRETSTNYCGAEAVANLASAFTTQGWDLLPDGSLQPKVLDSLRGKERTAALRTYADRARRGALDSPLLAGTAKDLLEATAAHVLVQKWGSYPSTSNFPTLLGQAFTALGLATPSDAVVSGEPAHKRMERAAYELGCALNVLRNKEGTGHGRPWVSAITPMQATFSVESMGNIASLMLDALSP</sequence>
<dbReference type="AlphaFoldDB" id="A0A6J5JIZ9"/>
<gene>
    <name evidence="2" type="ORF">BCO9919_05005</name>
</gene>
<dbReference type="EMBL" id="CABWIK020000035">
    <property type="protein sequence ID" value="CAB3971803.1"/>
    <property type="molecule type" value="Genomic_DNA"/>
</dbReference>